<reference evidence="7 8" key="1">
    <citation type="journal article" date="2021" name="BMC Genomics">
        <title>Datura genome reveals duplications of psychoactive alkaloid biosynthetic genes and high mutation rate following tissue culture.</title>
        <authorList>
            <person name="Rajewski A."/>
            <person name="Carter-House D."/>
            <person name="Stajich J."/>
            <person name="Litt A."/>
        </authorList>
    </citation>
    <scope>NUCLEOTIDE SEQUENCE [LARGE SCALE GENOMIC DNA]</scope>
    <source>
        <strain evidence="7">AR-01</strain>
    </source>
</reference>
<dbReference type="EMBL" id="JACEIK010007739">
    <property type="protein sequence ID" value="MCE3050607.1"/>
    <property type="molecule type" value="Genomic_DNA"/>
</dbReference>
<feature type="domain" description="SLC26A/SulP transporter" evidence="6">
    <location>
        <begin position="151"/>
        <end position="190"/>
    </location>
</feature>
<evidence type="ECO:0000256" key="5">
    <source>
        <dbReference type="SAM" id="Phobius"/>
    </source>
</evidence>
<evidence type="ECO:0000313" key="8">
    <source>
        <dbReference type="Proteomes" id="UP000823775"/>
    </source>
</evidence>
<accession>A0ABS8WKI6</accession>
<keyword evidence="4 5" id="KW-0472">Membrane</keyword>
<dbReference type="Proteomes" id="UP000823775">
    <property type="component" value="Unassembled WGS sequence"/>
</dbReference>
<evidence type="ECO:0000256" key="4">
    <source>
        <dbReference type="ARBA" id="ARBA00023136"/>
    </source>
</evidence>
<evidence type="ECO:0000256" key="1">
    <source>
        <dbReference type="ARBA" id="ARBA00004141"/>
    </source>
</evidence>
<evidence type="ECO:0000256" key="3">
    <source>
        <dbReference type="ARBA" id="ARBA00022989"/>
    </source>
</evidence>
<proteinExistence type="predicted"/>
<dbReference type="InterPro" id="IPR001902">
    <property type="entry name" value="SLC26A/SulP_fam"/>
</dbReference>
<keyword evidence="3 5" id="KW-1133">Transmembrane helix</keyword>
<sequence>MKFIEPGRYLVSCIPFHLKGELAVAQEHRHSVLGRLGKKWTLEFFIFTSQPNTLYSQDDPLRCFKDQPRSRKLVLGLQAIFPILDWGRSYNFRKFRGDLISGLTIASLCIPPGHWLLKACKFSSSVWIILQLCSTSSLCLHGNNLFCWHYSTTLGILRLGFLIDFLSHAAVVGFMGGAAITIALQQLKGFGH</sequence>
<evidence type="ECO:0000259" key="6">
    <source>
        <dbReference type="Pfam" id="PF00916"/>
    </source>
</evidence>
<dbReference type="Pfam" id="PF00916">
    <property type="entry name" value="Sulfate_transp"/>
    <property type="match status" value="1"/>
</dbReference>
<gene>
    <name evidence="7" type="primary">ST1_6</name>
    <name evidence="7" type="ORF">HAX54_047648</name>
</gene>
<name>A0ABS8WKI6_DATST</name>
<dbReference type="InterPro" id="IPR011547">
    <property type="entry name" value="SLC26A/SulP_dom"/>
</dbReference>
<evidence type="ECO:0000256" key="2">
    <source>
        <dbReference type="ARBA" id="ARBA00022692"/>
    </source>
</evidence>
<evidence type="ECO:0000313" key="7">
    <source>
        <dbReference type="EMBL" id="MCE3050607.1"/>
    </source>
</evidence>
<comment type="caution">
    <text evidence="7">The sequence shown here is derived from an EMBL/GenBank/DDBJ whole genome shotgun (WGS) entry which is preliminary data.</text>
</comment>
<feature type="transmembrane region" description="Helical" evidence="5">
    <location>
        <begin position="99"/>
        <end position="117"/>
    </location>
</feature>
<keyword evidence="8" id="KW-1185">Reference proteome</keyword>
<organism evidence="7 8">
    <name type="scientific">Datura stramonium</name>
    <name type="common">Jimsonweed</name>
    <name type="synonym">Common thornapple</name>
    <dbReference type="NCBI Taxonomy" id="4076"/>
    <lineage>
        <taxon>Eukaryota</taxon>
        <taxon>Viridiplantae</taxon>
        <taxon>Streptophyta</taxon>
        <taxon>Embryophyta</taxon>
        <taxon>Tracheophyta</taxon>
        <taxon>Spermatophyta</taxon>
        <taxon>Magnoliopsida</taxon>
        <taxon>eudicotyledons</taxon>
        <taxon>Gunneridae</taxon>
        <taxon>Pentapetalae</taxon>
        <taxon>asterids</taxon>
        <taxon>lamiids</taxon>
        <taxon>Solanales</taxon>
        <taxon>Solanaceae</taxon>
        <taxon>Solanoideae</taxon>
        <taxon>Datureae</taxon>
        <taxon>Datura</taxon>
    </lineage>
</organism>
<dbReference type="PANTHER" id="PTHR11814">
    <property type="entry name" value="SULFATE TRANSPORTER"/>
    <property type="match status" value="1"/>
</dbReference>
<protein>
    <submittedName>
        <fullName evidence="7">Solute carrier 26</fullName>
    </submittedName>
</protein>
<keyword evidence="2 5" id="KW-0812">Transmembrane</keyword>
<comment type="subcellular location">
    <subcellularLocation>
        <location evidence="1">Membrane</location>
        <topology evidence="1">Multi-pass membrane protein</topology>
    </subcellularLocation>
</comment>
<feature type="transmembrane region" description="Helical" evidence="5">
    <location>
        <begin position="165"/>
        <end position="184"/>
    </location>
</feature>